<dbReference type="InterPro" id="IPR036929">
    <property type="entry name" value="DsbDN_sf"/>
</dbReference>
<dbReference type="SUPFAM" id="SSF52833">
    <property type="entry name" value="Thioredoxin-like"/>
    <property type="match status" value="1"/>
</dbReference>
<keyword evidence="7" id="KW-0676">Redox-active center</keyword>
<dbReference type="InterPro" id="IPR003834">
    <property type="entry name" value="Cyt_c_assmbl_TM_dom"/>
</dbReference>
<dbReference type="EMBL" id="QNRF01000004">
    <property type="protein sequence ID" value="RBO83548.1"/>
    <property type="molecule type" value="Genomic_DNA"/>
</dbReference>
<proteinExistence type="predicted"/>
<dbReference type="InterPro" id="IPR013766">
    <property type="entry name" value="Thioredoxin_domain"/>
</dbReference>
<feature type="transmembrane region" description="Helical" evidence="8">
    <location>
        <begin position="213"/>
        <end position="241"/>
    </location>
</feature>
<keyword evidence="3 8" id="KW-0812">Transmembrane</keyword>
<feature type="transmembrane region" description="Helical" evidence="8">
    <location>
        <begin position="336"/>
        <end position="356"/>
    </location>
</feature>
<evidence type="ECO:0000256" key="7">
    <source>
        <dbReference type="ARBA" id="ARBA00023284"/>
    </source>
</evidence>
<dbReference type="Pfam" id="PF02683">
    <property type="entry name" value="DsbD_TM"/>
    <property type="match status" value="1"/>
</dbReference>
<evidence type="ECO:0000256" key="2">
    <source>
        <dbReference type="ARBA" id="ARBA00022475"/>
    </source>
</evidence>
<keyword evidence="6 8" id="KW-0472">Membrane</keyword>
<dbReference type="InterPro" id="IPR028250">
    <property type="entry name" value="DsbDN"/>
</dbReference>
<dbReference type="GO" id="GO:0045454">
    <property type="term" value="P:cell redox homeostasis"/>
    <property type="evidence" value="ECO:0007669"/>
    <property type="project" value="TreeGrafter"/>
</dbReference>
<evidence type="ECO:0000256" key="5">
    <source>
        <dbReference type="ARBA" id="ARBA00022989"/>
    </source>
</evidence>
<feature type="transmembrane region" description="Helical" evidence="8">
    <location>
        <begin position="417"/>
        <end position="435"/>
    </location>
</feature>
<feature type="transmembrane region" description="Helical" evidence="8">
    <location>
        <begin position="295"/>
        <end position="315"/>
    </location>
</feature>
<evidence type="ECO:0000256" key="1">
    <source>
        <dbReference type="ARBA" id="ARBA00004651"/>
    </source>
</evidence>
<dbReference type="Proteomes" id="UP000252086">
    <property type="component" value="Unassembled WGS sequence"/>
</dbReference>
<protein>
    <submittedName>
        <fullName evidence="10">Thiol:disulfide interchange protein DsbD</fullName>
    </submittedName>
</protein>
<feature type="transmembrane region" description="Helical" evidence="8">
    <location>
        <begin position="261"/>
        <end position="283"/>
    </location>
</feature>
<dbReference type="Gene3D" id="2.60.40.1250">
    <property type="entry name" value="Thiol:disulfide interchange protein DsbD, N-terminal domain"/>
    <property type="match status" value="1"/>
</dbReference>
<evidence type="ECO:0000256" key="8">
    <source>
        <dbReference type="SAM" id="Phobius"/>
    </source>
</evidence>
<dbReference type="NCBIfam" id="NF001419">
    <property type="entry name" value="PRK00293.1"/>
    <property type="match status" value="1"/>
</dbReference>
<dbReference type="RefSeq" id="WP_113874493.1">
    <property type="nucleotide sequence ID" value="NZ_QNRF01000004.1"/>
</dbReference>
<dbReference type="PROSITE" id="PS00194">
    <property type="entry name" value="THIOREDOXIN_1"/>
    <property type="match status" value="1"/>
</dbReference>
<dbReference type="InterPro" id="IPR036249">
    <property type="entry name" value="Thioredoxin-like_sf"/>
</dbReference>
<evidence type="ECO:0000256" key="6">
    <source>
        <dbReference type="ARBA" id="ARBA00023136"/>
    </source>
</evidence>
<reference evidence="10 11" key="1">
    <citation type="submission" date="2018-06" db="EMBL/GenBank/DDBJ databases">
        <title>Genomic Encyclopedia of Type Strains, Phase III (KMG-III): the genomes of soil and plant-associated and newly described type strains.</title>
        <authorList>
            <person name="Whitman W."/>
        </authorList>
    </citation>
    <scope>NUCLEOTIDE SEQUENCE [LARGE SCALE GENOMIC DNA]</scope>
    <source>
        <strain evidence="10 11">CECT 7732</strain>
    </source>
</reference>
<dbReference type="GO" id="GO:0005886">
    <property type="term" value="C:plasma membrane"/>
    <property type="evidence" value="ECO:0007669"/>
    <property type="project" value="UniProtKB-SubCell"/>
</dbReference>
<sequence>MTTLSLFGLLYLLNLSMRLIVALFAVLFHFSAYAFTFAPTTSLEQPQFLPVEKAFQLSVSAPVEGQFSAQWDIADGYYLYQQRFSISGPQANHLYFAPFPTGQDHEDEYYGKVIIYRQQVRLPIYYDIQLPAGTSIQATLNYQGCADQGLCYPPQTVPIQFTVPERLSTAEADTRPSAIANDANKVNAASTLEPSVAQAILTDLQNNGLLQSVLLMFGLGLLLSLTPCVLPMVPIVSAIVIGTQSATANHPSRFKGFYLSLIYVLGMAFAYAAIGGLVGLLGLQFNLQAQLQSPIFVVISAVIFILLALAMFGVFQLQMPSSWQNKLTAFDLQSSSLWRASLGVFIAGILATLIVSPCVTAPLAGTLLYISSQGDALYGAFILFIMALGMGVPLLLVGLFGPNMLPKGGHWLEDIKVLLGFGLLAVAIWLLNRWLPVSSHLFLWGILALAMSGYFVHRAITVASHPVRWFLALLLCLLGSVQMVGGFSGGYSPLKPLQGLLLPSSTTNQTSPLFDEQISSLDELEQLLVHDDPRPLVLDLYADWCVSCKTVEAMLASNEAQELLKEVRLVRVDVTQNSPANQALMKQFNLYGPPSLVFLDATGRPLSELALVGEPSKAELISRLNRLQALF</sequence>
<dbReference type="PANTHER" id="PTHR32234">
    <property type="entry name" value="THIOL:DISULFIDE INTERCHANGE PROTEIN DSBD"/>
    <property type="match status" value="1"/>
</dbReference>
<evidence type="ECO:0000313" key="11">
    <source>
        <dbReference type="Proteomes" id="UP000252086"/>
    </source>
</evidence>
<dbReference type="PROSITE" id="PS51352">
    <property type="entry name" value="THIOREDOXIN_2"/>
    <property type="match status" value="1"/>
</dbReference>
<keyword evidence="4" id="KW-0201">Cytochrome c-type biogenesis</keyword>
<comment type="subcellular location">
    <subcellularLocation>
        <location evidence="1">Cell membrane</location>
        <topology evidence="1">Multi-pass membrane protein</topology>
    </subcellularLocation>
</comment>
<keyword evidence="5 8" id="KW-1133">Transmembrane helix</keyword>
<feature type="domain" description="Thioredoxin" evidence="9">
    <location>
        <begin position="491"/>
        <end position="629"/>
    </location>
</feature>
<feature type="transmembrane region" description="Helical" evidence="8">
    <location>
        <begin position="376"/>
        <end position="405"/>
    </location>
</feature>
<accession>A0A366D2P0</accession>
<gene>
    <name evidence="10" type="ORF">DFP76_104367</name>
</gene>
<comment type="caution">
    <text evidence="10">The sequence shown here is derived from an EMBL/GenBank/DDBJ whole genome shotgun (WGS) entry which is preliminary data.</text>
</comment>
<dbReference type="SUPFAM" id="SSF74863">
    <property type="entry name" value="Thiol:disulfide interchange protein DsbD, N-terminal domain (DsbD-alpha)"/>
    <property type="match status" value="1"/>
</dbReference>
<feature type="transmembrane region" description="Helical" evidence="8">
    <location>
        <begin position="441"/>
        <end position="457"/>
    </location>
</feature>
<feature type="transmembrane region" description="Helical" evidence="8">
    <location>
        <begin position="469"/>
        <end position="491"/>
    </location>
</feature>
<name>A0A366D2P0_9GAMM</name>
<dbReference type="Pfam" id="PF13899">
    <property type="entry name" value="Thioredoxin_7"/>
    <property type="match status" value="1"/>
</dbReference>
<dbReference type="OrthoDB" id="9811036at2"/>
<dbReference type="InterPro" id="IPR017937">
    <property type="entry name" value="Thioredoxin_CS"/>
</dbReference>
<dbReference type="Pfam" id="PF11412">
    <property type="entry name" value="DsbD_N"/>
    <property type="match status" value="1"/>
</dbReference>
<evidence type="ECO:0000256" key="3">
    <source>
        <dbReference type="ARBA" id="ARBA00022692"/>
    </source>
</evidence>
<keyword evidence="2" id="KW-1003">Cell membrane</keyword>
<dbReference type="PANTHER" id="PTHR32234:SF0">
    <property type="entry name" value="THIOL:DISULFIDE INTERCHANGE PROTEIN DSBD"/>
    <property type="match status" value="1"/>
</dbReference>
<dbReference type="AlphaFoldDB" id="A0A366D2P0"/>
<keyword evidence="11" id="KW-1185">Reference proteome</keyword>
<organism evidence="10 11">
    <name type="scientific">Marinomonas aquiplantarum</name>
    <dbReference type="NCBI Taxonomy" id="491951"/>
    <lineage>
        <taxon>Bacteria</taxon>
        <taxon>Pseudomonadati</taxon>
        <taxon>Pseudomonadota</taxon>
        <taxon>Gammaproteobacteria</taxon>
        <taxon>Oceanospirillales</taxon>
        <taxon>Oceanospirillaceae</taxon>
        <taxon>Marinomonas</taxon>
    </lineage>
</organism>
<dbReference type="GO" id="GO:0017004">
    <property type="term" value="P:cytochrome complex assembly"/>
    <property type="evidence" value="ECO:0007669"/>
    <property type="project" value="UniProtKB-KW"/>
</dbReference>
<dbReference type="Gene3D" id="3.40.30.10">
    <property type="entry name" value="Glutaredoxin"/>
    <property type="match status" value="1"/>
</dbReference>
<evidence type="ECO:0000313" key="10">
    <source>
        <dbReference type="EMBL" id="RBO83548.1"/>
    </source>
</evidence>
<dbReference type="GO" id="GO:0015035">
    <property type="term" value="F:protein-disulfide reductase activity"/>
    <property type="evidence" value="ECO:0007669"/>
    <property type="project" value="TreeGrafter"/>
</dbReference>
<evidence type="ECO:0000259" key="9">
    <source>
        <dbReference type="PROSITE" id="PS51352"/>
    </source>
</evidence>
<evidence type="ECO:0000256" key="4">
    <source>
        <dbReference type="ARBA" id="ARBA00022748"/>
    </source>
</evidence>